<dbReference type="Pfam" id="PF04520">
    <property type="entry name" value="Senescence_reg"/>
    <property type="match status" value="1"/>
</dbReference>
<dbReference type="Proteomes" id="UP000479710">
    <property type="component" value="Unassembled WGS sequence"/>
</dbReference>
<feature type="compositionally biased region" description="Low complexity" evidence="2">
    <location>
        <begin position="47"/>
        <end position="58"/>
    </location>
</feature>
<dbReference type="OrthoDB" id="672058at2759"/>
<feature type="compositionally biased region" description="Basic and acidic residues" evidence="2">
    <location>
        <begin position="13"/>
        <end position="23"/>
    </location>
</feature>
<evidence type="ECO:0000256" key="1">
    <source>
        <dbReference type="ARBA" id="ARBA00034773"/>
    </source>
</evidence>
<dbReference type="EMBL" id="SPHZ02000003">
    <property type="protein sequence ID" value="KAF0925184.1"/>
    <property type="molecule type" value="Genomic_DNA"/>
</dbReference>
<dbReference type="AlphaFoldDB" id="A0A6G1EL87"/>
<dbReference type="PANTHER" id="PTHR33083:SF81">
    <property type="entry name" value="OS05G0518800 PROTEIN"/>
    <property type="match status" value="1"/>
</dbReference>
<feature type="compositionally biased region" description="Low complexity" evidence="2">
    <location>
        <begin position="25"/>
        <end position="39"/>
    </location>
</feature>
<name>A0A6G1EL87_9ORYZ</name>
<comment type="caution">
    <text evidence="3">The sequence shown here is derived from an EMBL/GenBank/DDBJ whole genome shotgun (WGS) entry which is preliminary data.</text>
</comment>
<proteinExistence type="inferred from homology"/>
<protein>
    <submittedName>
        <fullName evidence="3">Uncharacterized protein</fullName>
    </submittedName>
</protein>
<organism evidence="3 4">
    <name type="scientific">Oryza meyeriana var. granulata</name>
    <dbReference type="NCBI Taxonomy" id="110450"/>
    <lineage>
        <taxon>Eukaryota</taxon>
        <taxon>Viridiplantae</taxon>
        <taxon>Streptophyta</taxon>
        <taxon>Embryophyta</taxon>
        <taxon>Tracheophyta</taxon>
        <taxon>Spermatophyta</taxon>
        <taxon>Magnoliopsida</taxon>
        <taxon>Liliopsida</taxon>
        <taxon>Poales</taxon>
        <taxon>Poaceae</taxon>
        <taxon>BOP clade</taxon>
        <taxon>Oryzoideae</taxon>
        <taxon>Oryzeae</taxon>
        <taxon>Oryzinae</taxon>
        <taxon>Oryza</taxon>
        <taxon>Oryza meyeriana</taxon>
    </lineage>
</organism>
<evidence type="ECO:0000256" key="2">
    <source>
        <dbReference type="SAM" id="MobiDB-lite"/>
    </source>
</evidence>
<gene>
    <name evidence="3" type="ORF">E2562_015600</name>
</gene>
<evidence type="ECO:0000313" key="4">
    <source>
        <dbReference type="Proteomes" id="UP000479710"/>
    </source>
</evidence>
<dbReference type="PANTHER" id="PTHR33083">
    <property type="entry name" value="EXPRESSED PROTEIN"/>
    <property type="match status" value="1"/>
</dbReference>
<evidence type="ECO:0000313" key="3">
    <source>
        <dbReference type="EMBL" id="KAF0925184.1"/>
    </source>
</evidence>
<comment type="similarity">
    <text evidence="1">Belongs to the senescence regulator S40 family.</text>
</comment>
<dbReference type="GO" id="GO:0010150">
    <property type="term" value="P:leaf senescence"/>
    <property type="evidence" value="ECO:0007669"/>
    <property type="project" value="UniProtKB-ARBA"/>
</dbReference>
<dbReference type="InterPro" id="IPR007608">
    <property type="entry name" value="Senescence_reg_S40"/>
</dbReference>
<reference evidence="3 4" key="1">
    <citation type="submission" date="2019-11" db="EMBL/GenBank/DDBJ databases">
        <title>Whole genome sequence of Oryza granulata.</title>
        <authorList>
            <person name="Li W."/>
        </authorList>
    </citation>
    <scope>NUCLEOTIDE SEQUENCE [LARGE SCALE GENOMIC DNA]</scope>
    <source>
        <strain evidence="4">cv. Menghai</strain>
        <tissue evidence="3">Leaf</tissue>
    </source>
</reference>
<sequence>MEEFQEADVLWPDNHRRRDDAPGHQRQQQQQQHSGRNASRGGGAAPPGGSSAPVGIPVIRTTTASEHEAASWAPRSHGCMAAAAFVPPHELAAATARRWSEERAAFSVCVGHGRTLKGRDLRYVRTAVLRMTGFLET</sequence>
<accession>A0A6G1EL87</accession>
<keyword evidence="4" id="KW-1185">Reference proteome</keyword>
<feature type="region of interest" description="Disordered" evidence="2">
    <location>
        <begin position="1"/>
        <end position="60"/>
    </location>
</feature>